<dbReference type="Proteomes" id="UP000241546">
    <property type="component" value="Unassembled WGS sequence"/>
</dbReference>
<gene>
    <name evidence="2" type="ORF">BBK36DRAFT_1196261</name>
</gene>
<dbReference type="RefSeq" id="XP_024750654.1">
    <property type="nucleotide sequence ID" value="XM_024896932.1"/>
</dbReference>
<accession>A0A2T4BDD9</accession>
<feature type="region of interest" description="Disordered" evidence="1">
    <location>
        <begin position="37"/>
        <end position="66"/>
    </location>
</feature>
<feature type="compositionally biased region" description="Basic and acidic residues" evidence="1">
    <location>
        <begin position="54"/>
        <end position="65"/>
    </location>
</feature>
<sequence>MDSIEEIFRVLSCWKTAQQMFLTVFQKCHNTCSKPPGPDAAEDCDWTANSSRQRQKEEAPKDRRPVWLGTPYNLGEAGFEAAWKKALELEEEPPGTLARRDLASAVGRMEYRYCRCVPTQGRSTGAWYEPRGLWNPWPDACWRSTGTGYEPASRVHGIGYLGGRTLRTTGSEETGWSSEAAKGSMLRVLLN</sequence>
<dbReference type="EMBL" id="KZ680211">
    <property type="protein sequence ID" value="PTB67334.1"/>
    <property type="molecule type" value="Genomic_DNA"/>
</dbReference>
<proteinExistence type="predicted"/>
<protein>
    <submittedName>
        <fullName evidence="2">Uncharacterized protein</fullName>
    </submittedName>
</protein>
<evidence type="ECO:0000256" key="1">
    <source>
        <dbReference type="SAM" id="MobiDB-lite"/>
    </source>
</evidence>
<dbReference type="AlphaFoldDB" id="A0A2T4BDD9"/>
<keyword evidence="3" id="KW-1185">Reference proteome</keyword>
<evidence type="ECO:0000313" key="2">
    <source>
        <dbReference type="EMBL" id="PTB67334.1"/>
    </source>
</evidence>
<organism evidence="2 3">
    <name type="scientific">Trichoderma citrinoviride</name>
    <dbReference type="NCBI Taxonomy" id="58853"/>
    <lineage>
        <taxon>Eukaryota</taxon>
        <taxon>Fungi</taxon>
        <taxon>Dikarya</taxon>
        <taxon>Ascomycota</taxon>
        <taxon>Pezizomycotina</taxon>
        <taxon>Sordariomycetes</taxon>
        <taxon>Hypocreomycetidae</taxon>
        <taxon>Hypocreales</taxon>
        <taxon>Hypocreaceae</taxon>
        <taxon>Trichoderma</taxon>
    </lineage>
</organism>
<reference evidence="3" key="1">
    <citation type="submission" date="2016-07" db="EMBL/GenBank/DDBJ databases">
        <title>Multiple horizontal gene transfer events from other fungi enriched the ability of initially mycotrophic Trichoderma (Ascomycota) to feed on dead plant biomass.</title>
        <authorList>
            <consortium name="DOE Joint Genome Institute"/>
            <person name="Atanasova L."/>
            <person name="Chenthamara K."/>
            <person name="Zhang J."/>
            <person name="Grujic M."/>
            <person name="Henrissat B."/>
            <person name="Kuo A."/>
            <person name="Aerts A."/>
            <person name="Salamov A."/>
            <person name="Lipzen A."/>
            <person name="Labutti K."/>
            <person name="Barry K."/>
            <person name="Miao Y."/>
            <person name="Rahimi M.J."/>
            <person name="Shen Q."/>
            <person name="Grigoriev I.V."/>
            <person name="Kubicek C.P."/>
            <person name="Druzhinina I.S."/>
        </authorList>
    </citation>
    <scope>NUCLEOTIDE SEQUENCE [LARGE SCALE GENOMIC DNA]</scope>
    <source>
        <strain evidence="3">TUCIM 6016</strain>
    </source>
</reference>
<evidence type="ECO:0000313" key="3">
    <source>
        <dbReference type="Proteomes" id="UP000241546"/>
    </source>
</evidence>
<dbReference type="GeneID" id="36605050"/>
<name>A0A2T4BDD9_9HYPO</name>